<dbReference type="GO" id="GO:0035529">
    <property type="term" value="F:NADH pyrophosphatase activity"/>
    <property type="evidence" value="ECO:0007669"/>
    <property type="project" value="TreeGrafter"/>
</dbReference>
<comment type="cofactor">
    <cofactor evidence="1">
        <name>Mg(2+)</name>
        <dbReference type="ChEBI" id="CHEBI:18420"/>
    </cofactor>
</comment>
<evidence type="ECO:0000313" key="11">
    <source>
        <dbReference type="EMBL" id="GAX08937.1"/>
    </source>
</evidence>
<dbReference type="AlphaFoldDB" id="A0A1Z5J4J1"/>
<dbReference type="EC" id="3.6.1.22" evidence="4"/>
<proteinExistence type="inferred from homology"/>
<reference evidence="11 12" key="1">
    <citation type="submission" date="2015-11" db="EMBL/GenBank/DDBJ databases">
        <title>Draft genome sequences of new species of the genus Lactobacillus isolated from orchardgrass silage.</title>
        <authorList>
            <person name="Tohno M."/>
            <person name="Tanizawa Y."/>
            <person name="Arita M."/>
        </authorList>
    </citation>
    <scope>NUCLEOTIDE SEQUENCE [LARGE SCALE GENOMIC DNA]</scope>
    <source>
        <strain evidence="11 12">IWT5</strain>
    </source>
</reference>
<dbReference type="InterPro" id="IPR050241">
    <property type="entry name" value="NAD-cap_RNA_hydrolase_NudC"/>
</dbReference>
<dbReference type="NCBIfam" id="NF001299">
    <property type="entry name" value="PRK00241.1"/>
    <property type="match status" value="1"/>
</dbReference>
<dbReference type="GO" id="GO:0019677">
    <property type="term" value="P:NAD+ catabolic process"/>
    <property type="evidence" value="ECO:0007669"/>
    <property type="project" value="TreeGrafter"/>
</dbReference>
<comment type="caution">
    <text evidence="11">The sequence shown here is derived from an EMBL/GenBank/DDBJ whole genome shotgun (WGS) entry which is preliminary data.</text>
</comment>
<dbReference type="Pfam" id="PF00293">
    <property type="entry name" value="NUDIX"/>
    <property type="match status" value="1"/>
</dbReference>
<keyword evidence="8" id="KW-0520">NAD</keyword>
<gene>
    <name evidence="11" type="ORF">IWT5_02106</name>
</gene>
<comment type="catalytic activity">
    <reaction evidence="9">
        <text>a 5'-end NAD(+)-phospho-ribonucleoside in mRNA + H2O = a 5'-end phospho-adenosine-phospho-ribonucleoside in mRNA + beta-nicotinamide D-ribonucleotide + 2 H(+)</text>
        <dbReference type="Rhea" id="RHEA:60876"/>
        <dbReference type="Rhea" id="RHEA-COMP:15698"/>
        <dbReference type="Rhea" id="RHEA-COMP:15719"/>
        <dbReference type="ChEBI" id="CHEBI:14649"/>
        <dbReference type="ChEBI" id="CHEBI:15377"/>
        <dbReference type="ChEBI" id="CHEBI:15378"/>
        <dbReference type="ChEBI" id="CHEBI:144029"/>
        <dbReference type="ChEBI" id="CHEBI:144051"/>
    </reaction>
    <physiologicalReaction direction="left-to-right" evidence="9">
        <dbReference type="Rhea" id="RHEA:60877"/>
    </physiologicalReaction>
</comment>
<keyword evidence="6" id="KW-0378">Hydrolase</keyword>
<evidence type="ECO:0000313" key="12">
    <source>
        <dbReference type="Proteomes" id="UP000223370"/>
    </source>
</evidence>
<dbReference type="CDD" id="cd03429">
    <property type="entry name" value="NUDIX_NADH_pyrophosphatase_Nudt13"/>
    <property type="match status" value="1"/>
</dbReference>
<dbReference type="RefSeq" id="WP_098826090.1">
    <property type="nucleotide sequence ID" value="NZ_BCMJ01000011.1"/>
</dbReference>
<comment type="cofactor">
    <cofactor evidence="2">
        <name>Zn(2+)</name>
        <dbReference type="ChEBI" id="CHEBI:29105"/>
    </cofactor>
</comment>
<protein>
    <recommendedName>
        <fullName evidence="4">NAD(+) diphosphatase</fullName>
        <ecNumber evidence="4">3.6.1.22</ecNumber>
    </recommendedName>
</protein>
<keyword evidence="7" id="KW-0460">Magnesium</keyword>
<dbReference type="GO" id="GO:0005829">
    <property type="term" value="C:cytosol"/>
    <property type="evidence" value="ECO:0007669"/>
    <property type="project" value="TreeGrafter"/>
</dbReference>
<evidence type="ECO:0000256" key="4">
    <source>
        <dbReference type="ARBA" id="ARBA00012381"/>
    </source>
</evidence>
<dbReference type="InterPro" id="IPR020084">
    <property type="entry name" value="NUDIX_hydrolase_CS"/>
</dbReference>
<evidence type="ECO:0000259" key="10">
    <source>
        <dbReference type="PROSITE" id="PS51462"/>
    </source>
</evidence>
<dbReference type="Pfam" id="PF09297">
    <property type="entry name" value="Zn_ribbon_NUD"/>
    <property type="match status" value="1"/>
</dbReference>
<dbReference type="GO" id="GO:0006742">
    <property type="term" value="P:NADP+ catabolic process"/>
    <property type="evidence" value="ECO:0007669"/>
    <property type="project" value="TreeGrafter"/>
</dbReference>
<evidence type="ECO:0000256" key="7">
    <source>
        <dbReference type="ARBA" id="ARBA00022842"/>
    </source>
</evidence>
<name>A0A1Z5J4J1_9LACO</name>
<evidence type="ECO:0000256" key="3">
    <source>
        <dbReference type="ARBA" id="ARBA00009595"/>
    </source>
</evidence>
<comment type="similarity">
    <text evidence="3">Belongs to the Nudix hydrolase family. NudC subfamily.</text>
</comment>
<dbReference type="InterPro" id="IPR049734">
    <property type="entry name" value="NudC-like_C"/>
</dbReference>
<dbReference type="GO" id="GO:0046872">
    <property type="term" value="F:metal ion binding"/>
    <property type="evidence" value="ECO:0007669"/>
    <property type="project" value="UniProtKB-KW"/>
</dbReference>
<dbReference type="SUPFAM" id="SSF55811">
    <property type="entry name" value="Nudix"/>
    <property type="match status" value="1"/>
</dbReference>
<dbReference type="Proteomes" id="UP000223370">
    <property type="component" value="Unassembled WGS sequence"/>
</dbReference>
<dbReference type="Gene3D" id="3.90.79.10">
    <property type="entry name" value="Nucleoside Triphosphate Pyrophosphohydrolase"/>
    <property type="match status" value="1"/>
</dbReference>
<evidence type="ECO:0000256" key="6">
    <source>
        <dbReference type="ARBA" id="ARBA00022801"/>
    </source>
</evidence>
<evidence type="ECO:0000256" key="8">
    <source>
        <dbReference type="ARBA" id="ARBA00023027"/>
    </source>
</evidence>
<evidence type="ECO:0000256" key="1">
    <source>
        <dbReference type="ARBA" id="ARBA00001946"/>
    </source>
</evidence>
<dbReference type="PROSITE" id="PS00893">
    <property type="entry name" value="NUDIX_BOX"/>
    <property type="match status" value="1"/>
</dbReference>
<evidence type="ECO:0000256" key="5">
    <source>
        <dbReference type="ARBA" id="ARBA00022723"/>
    </source>
</evidence>
<dbReference type="OrthoDB" id="9787476at2"/>
<dbReference type="EMBL" id="BCMJ01000011">
    <property type="protein sequence ID" value="GAX08937.1"/>
    <property type="molecule type" value="Genomic_DNA"/>
</dbReference>
<dbReference type="PROSITE" id="PS51462">
    <property type="entry name" value="NUDIX"/>
    <property type="match status" value="1"/>
</dbReference>
<dbReference type="InterPro" id="IPR000086">
    <property type="entry name" value="NUDIX_hydrolase_dom"/>
</dbReference>
<dbReference type="InterPro" id="IPR015376">
    <property type="entry name" value="Znr_NADH_PPase"/>
</dbReference>
<dbReference type="PANTHER" id="PTHR42904">
    <property type="entry name" value="NUDIX HYDROLASE, NUDC SUBFAMILY"/>
    <property type="match status" value="1"/>
</dbReference>
<dbReference type="PANTHER" id="PTHR42904:SF6">
    <property type="entry name" value="NAD-CAPPED RNA HYDROLASE NUDT12"/>
    <property type="match status" value="1"/>
</dbReference>
<keyword evidence="5" id="KW-0479">Metal-binding</keyword>
<dbReference type="InterPro" id="IPR015797">
    <property type="entry name" value="NUDIX_hydrolase-like_dom_sf"/>
</dbReference>
<keyword evidence="12" id="KW-1185">Reference proteome</keyword>
<feature type="domain" description="Nudix hydrolase" evidence="10">
    <location>
        <begin position="148"/>
        <end position="273"/>
    </location>
</feature>
<evidence type="ECO:0000256" key="2">
    <source>
        <dbReference type="ARBA" id="ARBA00001947"/>
    </source>
</evidence>
<dbReference type="Gene3D" id="3.90.79.20">
    <property type="match status" value="1"/>
</dbReference>
<sequence length="276" mass="32023">MLQDIAPKVMDNQYHPGRTPKKDDFVVIYSAKKVLLSESKQLPTVDFADKEWHFDRDDYTYLLSVDGVSFFLIRKSTRPVNESNDYHFESVQKLRGLQPQWLSFAIVTAAHLGWWYKSHRFCGVCGQPLVQDKVERALVCESCGQKIYPEISPGIILAITNGDKILLTKFRTGQERYVLLSGYVEIGETLEDTIRREVSEEVGLSVHNIKYYASQPWGFSHSLLMGFTAELDKDLPIELETDELSKAQWFDRDKLPHDDELSLTWQMIEDFRHHKF</sequence>
<accession>A0A1Z5J4J1</accession>
<organism evidence="11 12">
    <name type="scientific">Secundilactobacillus silagincola</name>
    <dbReference type="NCBI Taxonomy" id="1714681"/>
    <lineage>
        <taxon>Bacteria</taxon>
        <taxon>Bacillati</taxon>
        <taxon>Bacillota</taxon>
        <taxon>Bacilli</taxon>
        <taxon>Lactobacillales</taxon>
        <taxon>Lactobacillaceae</taxon>
        <taxon>Secundilactobacillus</taxon>
    </lineage>
</organism>
<evidence type="ECO:0000256" key="9">
    <source>
        <dbReference type="ARBA" id="ARBA00023679"/>
    </source>
</evidence>